<dbReference type="OrthoDB" id="127333at2"/>
<dbReference type="PANTHER" id="PTHR43737">
    <property type="entry name" value="BLL7424 PROTEIN"/>
    <property type="match status" value="1"/>
</dbReference>
<dbReference type="Pfam" id="PF07394">
    <property type="entry name" value="DUF1501"/>
    <property type="match status" value="1"/>
</dbReference>
<dbReference type="InterPro" id="IPR010869">
    <property type="entry name" value="DUF1501"/>
</dbReference>
<keyword evidence="2" id="KW-1185">Reference proteome</keyword>
<evidence type="ECO:0000313" key="2">
    <source>
        <dbReference type="Proteomes" id="UP000318995"/>
    </source>
</evidence>
<organism evidence="1 2">
    <name type="scientific">Botrimarina hoheduenensis</name>
    <dbReference type="NCBI Taxonomy" id="2528000"/>
    <lineage>
        <taxon>Bacteria</taxon>
        <taxon>Pseudomonadati</taxon>
        <taxon>Planctomycetota</taxon>
        <taxon>Planctomycetia</taxon>
        <taxon>Pirellulales</taxon>
        <taxon>Lacipirellulaceae</taxon>
        <taxon>Botrimarina</taxon>
    </lineage>
</organism>
<dbReference type="EMBL" id="SJPH01000002">
    <property type="protein sequence ID" value="TWT47500.1"/>
    <property type="molecule type" value="Genomic_DNA"/>
</dbReference>
<evidence type="ECO:0000313" key="1">
    <source>
        <dbReference type="EMBL" id="TWT47500.1"/>
    </source>
</evidence>
<proteinExistence type="predicted"/>
<comment type="caution">
    <text evidence="1">The sequence shown here is derived from an EMBL/GenBank/DDBJ whole genome shotgun (WGS) entry which is preliminary data.</text>
</comment>
<dbReference type="AlphaFoldDB" id="A0A5C5WA22"/>
<name>A0A5C5WA22_9BACT</name>
<protein>
    <recommendedName>
        <fullName evidence="3">DUF1501 domain-containing protein</fullName>
    </recommendedName>
</protein>
<dbReference type="InterPro" id="IPR017850">
    <property type="entry name" value="Alkaline_phosphatase_core_sf"/>
</dbReference>
<accession>A0A5C5WA22</accession>
<dbReference type="PANTHER" id="PTHR43737:SF1">
    <property type="entry name" value="DUF1501 DOMAIN-CONTAINING PROTEIN"/>
    <property type="match status" value="1"/>
</dbReference>
<evidence type="ECO:0008006" key="3">
    <source>
        <dbReference type="Google" id="ProtNLM"/>
    </source>
</evidence>
<sequence length="413" mass="44135">MTRRHFLDHLAGAATLGTTALAFGRTVEAAAATLRRQHKSTVLLWMNGGPPTIDMWDLKPNTPTGGPLKPIATTGEALISERLPLLAKQMHHLSVVRSMSTREADHTRGRYYLHTGFVPNPNVVHPSYGSVIAQQTESLVSGLEIPPFVSIGGSSEGPGFLGMAYAPFQVDESGRVRDAQPLVEAERLNERLALLAEIEGRFAKQRRGAAAGEHAKVLGKTVSLMRSDQMVAFDVDQEPSAAKERYGDSGFGRGCLLARRLVEAGVPFVEVDFGGWDLHAGCFDQLDQKLPQLDQGMSALVEDLQERGLLQDTVILCMGEFGRTPRINGDAGRDHYARAWSAVVGGGGLQGGLAIGQTSADGTAVEGESHSSEDLMATVCQAMGLSLDTKFTSLNGRPMKIAGGGTPIRQLLG</sequence>
<dbReference type="Proteomes" id="UP000318995">
    <property type="component" value="Unassembled WGS sequence"/>
</dbReference>
<reference evidence="1 2" key="1">
    <citation type="submission" date="2019-02" db="EMBL/GenBank/DDBJ databases">
        <title>Deep-cultivation of Planctomycetes and their phenomic and genomic characterization uncovers novel biology.</title>
        <authorList>
            <person name="Wiegand S."/>
            <person name="Jogler M."/>
            <person name="Boedeker C."/>
            <person name="Pinto D."/>
            <person name="Vollmers J."/>
            <person name="Rivas-Marin E."/>
            <person name="Kohn T."/>
            <person name="Peeters S.H."/>
            <person name="Heuer A."/>
            <person name="Rast P."/>
            <person name="Oberbeckmann S."/>
            <person name="Bunk B."/>
            <person name="Jeske O."/>
            <person name="Meyerdierks A."/>
            <person name="Storesund J.E."/>
            <person name="Kallscheuer N."/>
            <person name="Luecker S."/>
            <person name="Lage O.M."/>
            <person name="Pohl T."/>
            <person name="Merkel B.J."/>
            <person name="Hornburger P."/>
            <person name="Mueller R.-W."/>
            <person name="Bruemmer F."/>
            <person name="Labrenz M."/>
            <person name="Spormann A.M."/>
            <person name="Op Den Camp H."/>
            <person name="Overmann J."/>
            <person name="Amann R."/>
            <person name="Jetten M.S.M."/>
            <person name="Mascher T."/>
            <person name="Medema M.H."/>
            <person name="Devos D.P."/>
            <person name="Kaster A.-K."/>
            <person name="Ovreas L."/>
            <person name="Rohde M."/>
            <person name="Galperin M.Y."/>
            <person name="Jogler C."/>
        </authorList>
    </citation>
    <scope>NUCLEOTIDE SEQUENCE [LARGE SCALE GENOMIC DNA]</scope>
    <source>
        <strain evidence="1 2">Pla111</strain>
    </source>
</reference>
<gene>
    <name evidence="1" type="ORF">Pla111_11140</name>
</gene>
<dbReference type="SUPFAM" id="SSF53649">
    <property type="entry name" value="Alkaline phosphatase-like"/>
    <property type="match status" value="1"/>
</dbReference>